<dbReference type="SUPFAM" id="SSF56563">
    <property type="entry name" value="Major capsid protein gp5"/>
    <property type="match status" value="1"/>
</dbReference>
<dbReference type="AlphaFoldDB" id="A0A0B5AML4"/>
<feature type="domain" description="Phage capsid-like C-terminal" evidence="3">
    <location>
        <begin position="150"/>
        <end position="421"/>
    </location>
</feature>
<keyword evidence="5" id="KW-1185">Reference proteome</keyword>
<evidence type="ECO:0000259" key="3">
    <source>
        <dbReference type="Pfam" id="PF05065"/>
    </source>
</evidence>
<dbReference type="STRING" id="1508404.JMA_22230"/>
<reference evidence="4 5" key="1">
    <citation type="submission" date="2014-08" db="EMBL/GenBank/DDBJ databases">
        <title>Complete genome of a marine bacteria Jeotgalibacillus malaysiensis.</title>
        <authorList>
            <person name="Yaakop A.S."/>
            <person name="Chan K.-G."/>
            <person name="Goh K.M."/>
        </authorList>
    </citation>
    <scope>NUCLEOTIDE SEQUENCE [LARGE SCALE GENOMIC DNA]</scope>
    <source>
        <strain evidence="4 5">D5</strain>
    </source>
</reference>
<evidence type="ECO:0000313" key="5">
    <source>
        <dbReference type="Proteomes" id="UP000031449"/>
    </source>
</evidence>
<name>A0A0B5AML4_9BACL</name>
<feature type="region of interest" description="Disordered" evidence="2">
    <location>
        <begin position="89"/>
        <end position="109"/>
    </location>
</feature>
<accession>A0A0B5AML4</accession>
<protein>
    <submittedName>
        <fullName evidence="4">Capsid protein</fullName>
    </submittedName>
</protein>
<evidence type="ECO:0000256" key="2">
    <source>
        <dbReference type="SAM" id="MobiDB-lite"/>
    </source>
</evidence>
<dbReference type="HOGENOM" id="CLU_029522_2_0_9"/>
<dbReference type="NCBIfam" id="TIGR01554">
    <property type="entry name" value="major_cap_HK97"/>
    <property type="match status" value="1"/>
</dbReference>
<dbReference type="Gene3D" id="3.30.2320.10">
    <property type="entry name" value="hypothetical protein PF0899 domain"/>
    <property type="match status" value="1"/>
</dbReference>
<dbReference type="InterPro" id="IPR054612">
    <property type="entry name" value="Phage_capsid-like_C"/>
</dbReference>
<dbReference type="InterPro" id="IPR024455">
    <property type="entry name" value="Phage_capsid"/>
</dbReference>
<dbReference type="Pfam" id="PF05065">
    <property type="entry name" value="Phage_capsid"/>
    <property type="match status" value="1"/>
</dbReference>
<dbReference type="BioCyc" id="JESP1508404:G14D9-11478-MONOMER"/>
<dbReference type="KEGG" id="jeo:JMA_22230"/>
<evidence type="ECO:0000256" key="1">
    <source>
        <dbReference type="ARBA" id="ARBA00004328"/>
    </source>
</evidence>
<sequence length="428" mass="47957">MKKNEFALLNLKRNKKVFGLQMNASPGMTKREQELRQNVADLKASAESLIEEGKHEDAKAKLAEAKNAKMQLDSYLSLQEDFRGLNVEEPKNTGAQMNTDPANKKKEPKAEYKSVFFKALRGSKLTENEVDVLNSSRVQNRLSEETGEDGGYIVPEDISTQIKELKNTVDNLEQYVTVEPVRTNKGARTLERRADSTPFAPLSEYGDPNGMQEISSPKFDRLSYEIEDYAGFLPVSNDLLNDTDQALEAYLRRWLAKKSRATRNHLILTALNTLEKKTFADHKGIKTAINVILDPAHAQVAAIFTNQDGFNYLDQLEDNNGKPLLQEDPQDATRKLLHGRAIVVLSNNTIATVVDEVAGTSMAPFIVGDMKEAIVLFDRQQLSIDMTKEGGNAWRTNTTEFRAIEREDVTVWDKEAVVYGQMDVTPAA</sequence>
<dbReference type="Gene3D" id="3.30.2400.10">
    <property type="entry name" value="Major capsid protein gp5"/>
    <property type="match status" value="1"/>
</dbReference>
<gene>
    <name evidence="4" type="ORF">JMA_22230</name>
</gene>
<proteinExistence type="predicted"/>
<organism evidence="4 5">
    <name type="scientific">Jeotgalibacillus malaysiensis</name>
    <dbReference type="NCBI Taxonomy" id="1508404"/>
    <lineage>
        <taxon>Bacteria</taxon>
        <taxon>Bacillati</taxon>
        <taxon>Bacillota</taxon>
        <taxon>Bacilli</taxon>
        <taxon>Bacillales</taxon>
        <taxon>Caryophanaceae</taxon>
        <taxon>Jeotgalibacillus</taxon>
    </lineage>
</organism>
<comment type="subcellular location">
    <subcellularLocation>
        <location evidence="1">Virion</location>
    </subcellularLocation>
</comment>
<dbReference type="EMBL" id="CP009416">
    <property type="protein sequence ID" value="AJD91540.1"/>
    <property type="molecule type" value="Genomic_DNA"/>
</dbReference>
<dbReference type="Proteomes" id="UP000031449">
    <property type="component" value="Chromosome"/>
</dbReference>
<evidence type="ECO:0000313" key="4">
    <source>
        <dbReference type="EMBL" id="AJD91540.1"/>
    </source>
</evidence>